<gene>
    <name evidence="1" type="ORF">HPBE_LOCUS16782</name>
</gene>
<evidence type="ECO:0000313" key="2">
    <source>
        <dbReference type="Proteomes" id="UP000050761"/>
    </source>
</evidence>
<organism evidence="2 3">
    <name type="scientific">Heligmosomoides polygyrus</name>
    <name type="common">Parasitic roundworm</name>
    <dbReference type="NCBI Taxonomy" id="6339"/>
    <lineage>
        <taxon>Eukaryota</taxon>
        <taxon>Metazoa</taxon>
        <taxon>Ecdysozoa</taxon>
        <taxon>Nematoda</taxon>
        <taxon>Chromadorea</taxon>
        <taxon>Rhabditida</taxon>
        <taxon>Rhabditina</taxon>
        <taxon>Rhabditomorpha</taxon>
        <taxon>Strongyloidea</taxon>
        <taxon>Heligmosomidae</taxon>
        <taxon>Heligmosomoides</taxon>
    </lineage>
</organism>
<reference evidence="3" key="2">
    <citation type="submission" date="2019-09" db="UniProtKB">
        <authorList>
            <consortium name="WormBaseParasite"/>
        </authorList>
    </citation>
    <scope>IDENTIFICATION</scope>
</reference>
<dbReference type="AlphaFoldDB" id="A0A183G5A9"/>
<proteinExistence type="predicted"/>
<sequence length="129" mass="14010">MRRIRVDVKVLALAEIPTPDNSSNSSHATLATVRDRWVGAILCCTPSSTEEQRLNSTIQLTLIKASIHFCGNWWADNLVKRAAHAHSRFAGGKLQKQSAEALHFLAGAYCCCSLSRILSALQPIPAVVG</sequence>
<keyword evidence="2" id="KW-1185">Reference proteome</keyword>
<evidence type="ECO:0000313" key="3">
    <source>
        <dbReference type="WBParaSite" id="HPBE_0001678301-mRNA-1"/>
    </source>
</evidence>
<name>A0A183G5A9_HELPZ</name>
<dbReference type="Proteomes" id="UP000050761">
    <property type="component" value="Unassembled WGS sequence"/>
</dbReference>
<dbReference type="WBParaSite" id="HPBE_0001678301-mRNA-1">
    <property type="protein sequence ID" value="HPBE_0001678301-mRNA-1"/>
    <property type="gene ID" value="HPBE_0001678301"/>
</dbReference>
<reference evidence="1 2" key="1">
    <citation type="submission" date="2018-11" db="EMBL/GenBank/DDBJ databases">
        <authorList>
            <consortium name="Pathogen Informatics"/>
        </authorList>
    </citation>
    <scope>NUCLEOTIDE SEQUENCE [LARGE SCALE GENOMIC DNA]</scope>
</reference>
<evidence type="ECO:0000313" key="1">
    <source>
        <dbReference type="EMBL" id="VDP07000.1"/>
    </source>
</evidence>
<protein>
    <submittedName>
        <fullName evidence="1 3">Uncharacterized protein</fullName>
    </submittedName>
</protein>
<accession>A0A3P8ARV9</accession>
<dbReference type="EMBL" id="UZAH01029609">
    <property type="protein sequence ID" value="VDP07000.1"/>
    <property type="molecule type" value="Genomic_DNA"/>
</dbReference>
<accession>A0A183G5A9</accession>